<dbReference type="InterPro" id="IPR003196">
    <property type="entry name" value="TFIIF_beta"/>
</dbReference>
<feature type="domain" description="TFIIF beta subunit HTH" evidence="11">
    <location>
        <begin position="263"/>
        <end position="321"/>
    </location>
</feature>
<dbReference type="InterPro" id="IPR011039">
    <property type="entry name" value="TFIIF_interaction"/>
</dbReference>
<feature type="region of interest" description="Disordered" evidence="10">
    <location>
        <begin position="334"/>
        <end position="355"/>
    </location>
</feature>
<evidence type="ECO:0000256" key="3">
    <source>
        <dbReference type="ARBA" id="ARBA00021453"/>
    </source>
</evidence>
<comment type="subcellular location">
    <subcellularLocation>
        <location evidence="1">Nucleus</location>
    </subcellularLocation>
</comment>
<protein>
    <recommendedName>
        <fullName evidence="3">Transcription initiation factor IIF subunit beta</fullName>
    </recommendedName>
    <alternativeName>
        <fullName evidence="9">TFIIF medium subunit</fullName>
    </alternativeName>
    <alternativeName>
        <fullName evidence="8">TFIIF-beta</fullName>
    </alternativeName>
</protein>
<dbReference type="OrthoDB" id="26094at2759"/>
<proteinExistence type="inferred from homology"/>
<keyword evidence="7" id="KW-0539">Nucleus</keyword>
<dbReference type="InterPro" id="IPR040450">
    <property type="entry name" value="TFIIF_beta_HTH"/>
</dbReference>
<evidence type="ECO:0000256" key="1">
    <source>
        <dbReference type="ARBA" id="ARBA00004123"/>
    </source>
</evidence>
<comment type="similarity">
    <text evidence="2">Belongs to the TFIIF beta subunit family.</text>
</comment>
<feature type="compositionally biased region" description="Basic and acidic residues" evidence="10">
    <location>
        <begin position="1"/>
        <end position="14"/>
    </location>
</feature>
<dbReference type="PANTHER" id="PTHR10445">
    <property type="entry name" value="GENERAL TRANSCRIPTION FACTOR IIF SUBUNIT 2"/>
    <property type="match status" value="1"/>
</dbReference>
<dbReference type="PANTHER" id="PTHR10445:SF0">
    <property type="entry name" value="GENERAL TRANSCRIPTION FACTOR IIF SUBUNIT 2"/>
    <property type="match status" value="1"/>
</dbReference>
<name>A0A6A5WC70_9PLEO</name>
<dbReference type="EMBL" id="ML977595">
    <property type="protein sequence ID" value="KAF1999473.1"/>
    <property type="molecule type" value="Genomic_DNA"/>
</dbReference>
<keyword evidence="4" id="KW-0805">Transcription regulation</keyword>
<reference evidence="13" key="1">
    <citation type="journal article" date="2020" name="Stud. Mycol.">
        <title>101 Dothideomycetes genomes: a test case for predicting lifestyles and emergence of pathogens.</title>
        <authorList>
            <person name="Haridas S."/>
            <person name="Albert R."/>
            <person name="Binder M."/>
            <person name="Bloem J."/>
            <person name="Labutti K."/>
            <person name="Salamov A."/>
            <person name="Andreopoulos B."/>
            <person name="Baker S."/>
            <person name="Barry K."/>
            <person name="Bills G."/>
            <person name="Bluhm B."/>
            <person name="Cannon C."/>
            <person name="Castanera R."/>
            <person name="Culley D."/>
            <person name="Daum C."/>
            <person name="Ezra D."/>
            <person name="Gonzalez J."/>
            <person name="Henrissat B."/>
            <person name="Kuo A."/>
            <person name="Liang C."/>
            <person name="Lipzen A."/>
            <person name="Lutzoni F."/>
            <person name="Magnuson J."/>
            <person name="Mondo S."/>
            <person name="Nolan M."/>
            <person name="Ohm R."/>
            <person name="Pangilinan J."/>
            <person name="Park H.-J."/>
            <person name="Ramirez L."/>
            <person name="Alfaro M."/>
            <person name="Sun H."/>
            <person name="Tritt A."/>
            <person name="Yoshinaga Y."/>
            <person name="Zwiers L.-H."/>
            <person name="Turgeon B."/>
            <person name="Goodwin S."/>
            <person name="Spatafora J."/>
            <person name="Crous P."/>
            <person name="Grigoriev I."/>
        </authorList>
    </citation>
    <scope>NUCLEOTIDE SEQUENCE</scope>
    <source>
        <strain evidence="13">CBS 123094</strain>
    </source>
</reference>
<dbReference type="SUPFAM" id="SSF50916">
    <property type="entry name" value="Rap30/74 interaction domains"/>
    <property type="match status" value="1"/>
</dbReference>
<keyword evidence="6" id="KW-0804">Transcription</keyword>
<evidence type="ECO:0000259" key="12">
    <source>
        <dbReference type="Pfam" id="PF17683"/>
    </source>
</evidence>
<evidence type="ECO:0000256" key="6">
    <source>
        <dbReference type="ARBA" id="ARBA00023163"/>
    </source>
</evidence>
<evidence type="ECO:0000313" key="14">
    <source>
        <dbReference type="Proteomes" id="UP000799779"/>
    </source>
</evidence>
<dbReference type="InterPro" id="IPR036388">
    <property type="entry name" value="WH-like_DNA-bd_sf"/>
</dbReference>
<evidence type="ECO:0000256" key="7">
    <source>
        <dbReference type="ARBA" id="ARBA00023242"/>
    </source>
</evidence>
<evidence type="ECO:0000256" key="2">
    <source>
        <dbReference type="ARBA" id="ARBA00009543"/>
    </source>
</evidence>
<dbReference type="GO" id="GO:0003677">
    <property type="term" value="F:DNA binding"/>
    <property type="evidence" value="ECO:0007669"/>
    <property type="project" value="UniProtKB-KW"/>
</dbReference>
<dbReference type="InterPro" id="IPR040504">
    <property type="entry name" value="TFIIF_beta_N"/>
</dbReference>
<evidence type="ECO:0000256" key="8">
    <source>
        <dbReference type="ARBA" id="ARBA00081473"/>
    </source>
</evidence>
<dbReference type="SUPFAM" id="SSF46785">
    <property type="entry name" value="Winged helix' DNA-binding domain"/>
    <property type="match status" value="1"/>
</dbReference>
<dbReference type="Gene3D" id="1.10.10.10">
    <property type="entry name" value="Winged helix-like DNA-binding domain superfamily/Winged helix DNA-binding domain"/>
    <property type="match status" value="1"/>
</dbReference>
<dbReference type="Proteomes" id="UP000799779">
    <property type="component" value="Unassembled WGS sequence"/>
</dbReference>
<evidence type="ECO:0000256" key="10">
    <source>
        <dbReference type="SAM" id="MobiDB-lite"/>
    </source>
</evidence>
<evidence type="ECO:0000256" key="4">
    <source>
        <dbReference type="ARBA" id="ARBA00023015"/>
    </source>
</evidence>
<evidence type="ECO:0000256" key="9">
    <source>
        <dbReference type="ARBA" id="ARBA00081863"/>
    </source>
</evidence>
<feature type="domain" description="TFIIF beta subunit N-terminal" evidence="12">
    <location>
        <begin position="44"/>
        <end position="201"/>
    </location>
</feature>
<keyword evidence="5" id="KW-0238">DNA-binding</keyword>
<gene>
    <name evidence="13" type="ORF">P154DRAFT_523272</name>
</gene>
<dbReference type="GO" id="GO:0006367">
    <property type="term" value="P:transcription initiation at RNA polymerase II promoter"/>
    <property type="evidence" value="ECO:0007669"/>
    <property type="project" value="InterPro"/>
</dbReference>
<evidence type="ECO:0000313" key="13">
    <source>
        <dbReference type="EMBL" id="KAF1999473.1"/>
    </source>
</evidence>
<organism evidence="13 14">
    <name type="scientific">Amniculicola lignicola CBS 123094</name>
    <dbReference type="NCBI Taxonomy" id="1392246"/>
    <lineage>
        <taxon>Eukaryota</taxon>
        <taxon>Fungi</taxon>
        <taxon>Dikarya</taxon>
        <taxon>Ascomycota</taxon>
        <taxon>Pezizomycotina</taxon>
        <taxon>Dothideomycetes</taxon>
        <taxon>Pleosporomycetidae</taxon>
        <taxon>Pleosporales</taxon>
        <taxon>Amniculicolaceae</taxon>
        <taxon>Amniculicola</taxon>
    </lineage>
</organism>
<dbReference type="Pfam" id="PF17683">
    <property type="entry name" value="TFIIF_beta_N"/>
    <property type="match status" value="1"/>
</dbReference>
<dbReference type="FunFam" id="1.10.10.10:FF:000035">
    <property type="entry name" value="General transcription factor IIF subunit 2"/>
    <property type="match status" value="1"/>
</dbReference>
<accession>A0A6A5WC70</accession>
<sequence>MNGIKPDPDVKMEGDGLSPSGGGGYMDDEFYEDTGELTLPGADNKDVWITRIPKWLYEAVSKADDLEEGNDDDQITLGDFVFFPDPNRAGGVDKTRSPRIFFNEKWAAKTHLPRAFELQNAAVTPAASDLLANTYVFTEKDLPGYKPQGFGQGRMGGMGNSSNFGNKDNNGRIVKRSKYKKAIPKQTALLGSATREYAAIPLNTPEFHHFTAVRNRQAVQGSNTTTNIVDHFNDHTAAIRLQNNFKSFVRPTTAPKNQLNKAARIPKNELIDILHNCFDQYAYWPMKHLKAKTRQPEAYLKEVLQDIAELIKSGFYSSSWKRMGFYQRAEAANQIDGMPPDTGDDDEEEEFVDVP</sequence>
<evidence type="ECO:0000256" key="5">
    <source>
        <dbReference type="ARBA" id="ARBA00023125"/>
    </source>
</evidence>
<feature type="compositionally biased region" description="Acidic residues" evidence="10">
    <location>
        <begin position="342"/>
        <end position="355"/>
    </location>
</feature>
<feature type="region of interest" description="Disordered" evidence="10">
    <location>
        <begin position="1"/>
        <end position="24"/>
    </location>
</feature>
<dbReference type="AlphaFoldDB" id="A0A6A5WC70"/>
<dbReference type="CDD" id="cd07980">
    <property type="entry name" value="TFIIF_beta"/>
    <property type="match status" value="1"/>
</dbReference>
<keyword evidence="14" id="KW-1185">Reference proteome</keyword>
<dbReference type="GO" id="GO:0005674">
    <property type="term" value="C:transcription factor TFIIF complex"/>
    <property type="evidence" value="ECO:0007669"/>
    <property type="project" value="InterPro"/>
</dbReference>
<dbReference type="Pfam" id="PF02270">
    <property type="entry name" value="TFIIF_beta"/>
    <property type="match status" value="1"/>
</dbReference>
<dbReference type="InterPro" id="IPR036390">
    <property type="entry name" value="WH_DNA-bd_sf"/>
</dbReference>
<evidence type="ECO:0000259" key="11">
    <source>
        <dbReference type="Pfam" id="PF02270"/>
    </source>
</evidence>